<organism evidence="1">
    <name type="scientific">Gekko japonicus</name>
    <name type="common">Schlegel's Japanese gecko</name>
    <dbReference type="NCBI Taxonomy" id="146911"/>
    <lineage>
        <taxon>Eukaryota</taxon>
        <taxon>Metazoa</taxon>
        <taxon>Chordata</taxon>
        <taxon>Craniata</taxon>
        <taxon>Vertebrata</taxon>
        <taxon>Euteleostomi</taxon>
        <taxon>Lepidosauria</taxon>
        <taxon>Squamata</taxon>
        <taxon>Bifurcata</taxon>
        <taxon>Gekkota</taxon>
        <taxon>Gekkonidae</taxon>
        <taxon>Gekkoninae</taxon>
        <taxon>Gekko</taxon>
    </lineage>
</organism>
<reference evidence="1" key="1">
    <citation type="submission" date="2005-01" db="EMBL/GenBank/DDBJ databases">
        <title>Analysis of expressed sequence tags and cloning of full length cDNA from brain and spinal cord cDNA library in Gecko.</title>
        <authorList>
            <person name="Gu X."/>
            <person name="Ding F."/>
            <person name="Liu M."/>
            <person name="Liu Y."/>
            <person name="Jiang M."/>
            <person name="Yang H."/>
        </authorList>
    </citation>
    <scope>NUCLEOTIDE SEQUENCE</scope>
    <source>
        <tissue evidence="1">Brain</tissue>
    </source>
</reference>
<dbReference type="EMBL" id="AY880409">
    <property type="protein sequence ID" value="AAW79024.1"/>
    <property type="molecule type" value="mRNA"/>
</dbReference>
<sequence length="43" mass="5331">MHLIFVWSIQRCECYRCFIEFASYKYKTTFCVFLNMFYSKIGI</sequence>
<dbReference type="AlphaFoldDB" id="Q5EHX3"/>
<evidence type="ECO:0000313" key="1">
    <source>
        <dbReference type="EMBL" id="AAW79024.1"/>
    </source>
</evidence>
<protein>
    <submittedName>
        <fullName evidence="1">GekBS178P</fullName>
    </submittedName>
</protein>
<proteinExistence type="evidence at transcript level"/>
<accession>Q5EHX3</accession>
<name>Q5EHX3_GEKJA</name>